<dbReference type="EMBL" id="CP061800">
    <property type="protein sequence ID" value="QTA88284.1"/>
    <property type="molecule type" value="Genomic_DNA"/>
</dbReference>
<protein>
    <submittedName>
        <fullName evidence="2">Uncharacterized protein</fullName>
    </submittedName>
</protein>
<gene>
    <name evidence="2" type="ORF">dnm_043260</name>
</gene>
<evidence type="ECO:0000313" key="3">
    <source>
        <dbReference type="Proteomes" id="UP000663722"/>
    </source>
</evidence>
<organism evidence="2 3">
    <name type="scientific">Desulfonema magnum</name>
    <dbReference type="NCBI Taxonomy" id="45655"/>
    <lineage>
        <taxon>Bacteria</taxon>
        <taxon>Pseudomonadati</taxon>
        <taxon>Thermodesulfobacteriota</taxon>
        <taxon>Desulfobacteria</taxon>
        <taxon>Desulfobacterales</taxon>
        <taxon>Desulfococcaceae</taxon>
        <taxon>Desulfonema</taxon>
    </lineage>
</organism>
<dbReference type="Proteomes" id="UP000663722">
    <property type="component" value="Chromosome"/>
</dbReference>
<reference evidence="2" key="1">
    <citation type="journal article" date="2021" name="Microb. Physiol.">
        <title>Proteogenomic Insights into the Physiology of Marine, Sulfate-Reducing, Filamentous Desulfonema limicola and Desulfonema magnum.</title>
        <authorList>
            <person name="Schnaars V."/>
            <person name="Wohlbrand L."/>
            <person name="Scheve S."/>
            <person name="Hinrichs C."/>
            <person name="Reinhardt R."/>
            <person name="Rabus R."/>
        </authorList>
    </citation>
    <scope>NUCLEOTIDE SEQUENCE</scope>
    <source>
        <strain evidence="2">4be13</strain>
    </source>
</reference>
<proteinExistence type="predicted"/>
<evidence type="ECO:0000313" key="2">
    <source>
        <dbReference type="EMBL" id="QTA88284.1"/>
    </source>
</evidence>
<dbReference type="KEGG" id="dmm:dnm_043260"/>
<feature type="signal peptide" evidence="1">
    <location>
        <begin position="1"/>
        <end position="24"/>
    </location>
</feature>
<name>A0A975BNJ4_9BACT</name>
<dbReference type="AlphaFoldDB" id="A0A975BNJ4"/>
<keyword evidence="1" id="KW-0732">Signal</keyword>
<dbReference type="RefSeq" id="WP_207683118.1">
    <property type="nucleotide sequence ID" value="NZ_CP061800.1"/>
</dbReference>
<keyword evidence="3" id="KW-1185">Reference proteome</keyword>
<accession>A0A975BNJ4</accession>
<evidence type="ECO:0000256" key="1">
    <source>
        <dbReference type="SAM" id="SignalP"/>
    </source>
</evidence>
<sequence length="153" mass="16132">MKKTYLMIVSMMIAALFFTGSAGALEISPGDVAGSSDGSIAVPINISDAGNVEMDAKTTDSAVTIGQGSTLLSVNDNTAYLLPIFVFVSDTNGNSVSGARVFLGTWPIHYSTGYRGEPNECFIEIMGTYYSGVNNILKIKGENNADNKRTGSL</sequence>
<feature type="chain" id="PRO_5037524531" evidence="1">
    <location>
        <begin position="25"/>
        <end position="153"/>
    </location>
</feature>